<evidence type="ECO:0000256" key="3">
    <source>
        <dbReference type="ARBA" id="ARBA00023139"/>
    </source>
</evidence>
<keyword evidence="8" id="KW-1185">Reference proteome</keyword>
<evidence type="ECO:0000313" key="8">
    <source>
        <dbReference type="Proteomes" id="UP000068447"/>
    </source>
</evidence>
<protein>
    <recommendedName>
        <fullName evidence="6">LPS-assembly lipoprotein LptE</fullName>
    </recommendedName>
</protein>
<proteinExistence type="inferred from homology"/>
<keyword evidence="5 6" id="KW-0449">Lipoprotein</keyword>
<dbReference type="InterPro" id="IPR007485">
    <property type="entry name" value="LPS_assembly_LptE"/>
</dbReference>
<dbReference type="GO" id="GO:0009279">
    <property type="term" value="C:cell outer membrane"/>
    <property type="evidence" value="ECO:0007669"/>
    <property type="project" value="UniProtKB-SubCell"/>
</dbReference>
<reference evidence="7 8" key="1">
    <citation type="submission" date="2015-12" db="EMBL/GenBank/DDBJ databases">
        <title>Complete genome of Lacimicrobium alkaliphilum KCTC 32984.</title>
        <authorList>
            <person name="Kim S.-G."/>
            <person name="Lee Y.-J."/>
        </authorList>
    </citation>
    <scope>NUCLEOTIDE SEQUENCE [LARGE SCALE GENOMIC DNA]</scope>
    <source>
        <strain evidence="7 8">YelD216</strain>
    </source>
</reference>
<dbReference type="HAMAP" id="MF_01186">
    <property type="entry name" value="LPS_assembly_LptE"/>
    <property type="match status" value="1"/>
</dbReference>
<evidence type="ECO:0000313" key="7">
    <source>
        <dbReference type="EMBL" id="ALS97935.1"/>
    </source>
</evidence>
<dbReference type="PROSITE" id="PS51257">
    <property type="entry name" value="PROKAR_LIPOPROTEIN"/>
    <property type="match status" value="1"/>
</dbReference>
<dbReference type="OrthoDB" id="5801564at2"/>
<keyword evidence="1 6" id="KW-0732">Signal</keyword>
<evidence type="ECO:0000256" key="1">
    <source>
        <dbReference type="ARBA" id="ARBA00022729"/>
    </source>
</evidence>
<dbReference type="PANTHER" id="PTHR38098">
    <property type="entry name" value="LPS-ASSEMBLY LIPOPROTEIN LPTE"/>
    <property type="match status" value="1"/>
</dbReference>
<dbReference type="STRING" id="1526571.AT746_06430"/>
<dbReference type="PANTHER" id="PTHR38098:SF1">
    <property type="entry name" value="LPS-ASSEMBLY LIPOPROTEIN LPTE"/>
    <property type="match status" value="1"/>
</dbReference>
<dbReference type="AlphaFoldDB" id="A0A0U3AV14"/>
<evidence type="ECO:0000256" key="6">
    <source>
        <dbReference type="HAMAP-Rule" id="MF_01186"/>
    </source>
</evidence>
<comment type="subcellular location">
    <subcellularLocation>
        <location evidence="6">Cell outer membrane</location>
        <topology evidence="6">Lipid-anchor</topology>
    </subcellularLocation>
</comment>
<name>A0A0U3AV14_9ALTE</name>
<keyword evidence="2 6" id="KW-0472">Membrane</keyword>
<evidence type="ECO:0000256" key="5">
    <source>
        <dbReference type="ARBA" id="ARBA00023288"/>
    </source>
</evidence>
<evidence type="ECO:0000256" key="4">
    <source>
        <dbReference type="ARBA" id="ARBA00023237"/>
    </source>
</evidence>
<gene>
    <name evidence="6" type="primary">lptE</name>
    <name evidence="7" type="ORF">AT746_06430</name>
</gene>
<sequence>MKRLAVILMLPLLSLMLSSCGFTLRGADPLGSPFRELHLSGSNPHAPLVRAMKDRLERYSVTLLPQPQTSAAVLYLYPEKLERELLSLFRTGQVAEYELIYQVRYEVQLPEQEPLLFTVDLSREYQDDPNAVLAKSRELNLILDELRQLAAERIIRQLSRLSNQEL</sequence>
<dbReference type="KEGG" id="lal:AT746_06430"/>
<comment type="similarity">
    <text evidence="6">Belongs to the LptE lipoprotein family.</text>
</comment>
<dbReference type="GO" id="GO:0043165">
    <property type="term" value="P:Gram-negative-bacterium-type cell outer membrane assembly"/>
    <property type="evidence" value="ECO:0007669"/>
    <property type="project" value="UniProtKB-UniRule"/>
</dbReference>
<dbReference type="EMBL" id="CP013650">
    <property type="protein sequence ID" value="ALS97935.1"/>
    <property type="molecule type" value="Genomic_DNA"/>
</dbReference>
<dbReference type="Gene3D" id="3.30.160.150">
    <property type="entry name" value="Lipoprotein like domain"/>
    <property type="match status" value="1"/>
</dbReference>
<dbReference type="Pfam" id="PF04390">
    <property type="entry name" value="LptE"/>
    <property type="match status" value="1"/>
</dbReference>
<dbReference type="GO" id="GO:0015920">
    <property type="term" value="P:lipopolysaccharide transport"/>
    <property type="evidence" value="ECO:0007669"/>
    <property type="project" value="TreeGrafter"/>
</dbReference>
<dbReference type="Proteomes" id="UP000068447">
    <property type="component" value="Chromosome"/>
</dbReference>
<evidence type="ECO:0000256" key="2">
    <source>
        <dbReference type="ARBA" id="ARBA00023136"/>
    </source>
</evidence>
<accession>A0A0U3AV14</accession>
<comment type="subunit">
    <text evidence="6">Component of the lipopolysaccharide transport and assembly complex. Interacts with LptD.</text>
</comment>
<dbReference type="GO" id="GO:0001530">
    <property type="term" value="F:lipopolysaccharide binding"/>
    <property type="evidence" value="ECO:0007669"/>
    <property type="project" value="TreeGrafter"/>
</dbReference>
<keyword evidence="3 6" id="KW-0564">Palmitate</keyword>
<dbReference type="GO" id="GO:1990351">
    <property type="term" value="C:transporter complex"/>
    <property type="evidence" value="ECO:0007669"/>
    <property type="project" value="TreeGrafter"/>
</dbReference>
<dbReference type="RefSeq" id="WP_062478001.1">
    <property type="nucleotide sequence ID" value="NZ_CP013650.1"/>
</dbReference>
<comment type="function">
    <text evidence="6">Together with LptD, is involved in the assembly of lipopolysaccharide (LPS) at the surface of the outer membrane. Required for the proper assembly of LptD. Binds LPS and may serve as the LPS recognition site at the outer membrane.</text>
</comment>
<organism evidence="7 8">
    <name type="scientific">Lacimicrobium alkaliphilum</name>
    <dbReference type="NCBI Taxonomy" id="1526571"/>
    <lineage>
        <taxon>Bacteria</taxon>
        <taxon>Pseudomonadati</taxon>
        <taxon>Pseudomonadota</taxon>
        <taxon>Gammaproteobacteria</taxon>
        <taxon>Alteromonadales</taxon>
        <taxon>Alteromonadaceae</taxon>
        <taxon>Lacimicrobium</taxon>
    </lineage>
</organism>
<keyword evidence="4 6" id="KW-0998">Cell outer membrane</keyword>